<reference evidence="2" key="1">
    <citation type="submission" date="2021-02" db="EMBL/GenBank/DDBJ databases">
        <authorList>
            <person name="Nowell W R."/>
        </authorList>
    </citation>
    <scope>NUCLEOTIDE SEQUENCE</scope>
</reference>
<name>A0A8S3H1G4_9BILA</name>
<accession>A0A8S3H1G4</accession>
<feature type="domain" description="Inositol 1,4,5-trisphosphate/ryanodine receptor" evidence="1">
    <location>
        <begin position="7"/>
        <end position="55"/>
    </location>
</feature>
<feature type="non-terminal residue" evidence="2">
    <location>
        <position position="1"/>
    </location>
</feature>
<proteinExistence type="predicted"/>
<dbReference type="Pfam" id="PF08709">
    <property type="entry name" value="Ins145_P3_rec"/>
    <property type="match status" value="1"/>
</dbReference>
<evidence type="ECO:0000259" key="1">
    <source>
        <dbReference type="Pfam" id="PF08709"/>
    </source>
</evidence>
<gene>
    <name evidence="2" type="ORF">GIL414_LOCUS67710</name>
</gene>
<evidence type="ECO:0000313" key="3">
    <source>
        <dbReference type="Proteomes" id="UP000681720"/>
    </source>
</evidence>
<organism evidence="2 3">
    <name type="scientific">Rotaria magnacalcarata</name>
    <dbReference type="NCBI Taxonomy" id="392030"/>
    <lineage>
        <taxon>Eukaryota</taxon>
        <taxon>Metazoa</taxon>
        <taxon>Spiralia</taxon>
        <taxon>Gnathifera</taxon>
        <taxon>Rotifera</taxon>
        <taxon>Eurotatoria</taxon>
        <taxon>Bdelloidea</taxon>
        <taxon>Philodinida</taxon>
        <taxon>Philodinidae</taxon>
        <taxon>Rotaria</taxon>
    </lineage>
</organism>
<dbReference type="AlphaFoldDB" id="A0A8S3H1G4"/>
<dbReference type="EMBL" id="CAJOBJ010326505">
    <property type="protein sequence ID" value="CAF5176025.1"/>
    <property type="molecule type" value="Genomic_DNA"/>
</dbReference>
<dbReference type="Gene3D" id="2.80.10.50">
    <property type="match status" value="1"/>
</dbReference>
<comment type="caution">
    <text evidence="2">The sequence shown here is derived from an EMBL/GenBank/DDBJ whole genome shotgun (WGS) entry which is preliminary data.</text>
</comment>
<dbReference type="InterPro" id="IPR014821">
    <property type="entry name" value="Ins145_P3_rcpt"/>
</dbReference>
<protein>
    <recommendedName>
        <fullName evidence="1">Inositol 1,4,5-trisphosphate/ryanodine receptor domain-containing protein</fullName>
    </recommendedName>
</protein>
<sequence length="55" mass="5922">MESSLTSSFLKIGDTIALYAEGSVCGFISTLGLVDDRCVVQPDSGDLQKPPKKFR</sequence>
<evidence type="ECO:0000313" key="2">
    <source>
        <dbReference type="EMBL" id="CAF5176025.1"/>
    </source>
</evidence>
<dbReference type="Proteomes" id="UP000681720">
    <property type="component" value="Unassembled WGS sequence"/>
</dbReference>